<dbReference type="GO" id="GO:0000976">
    <property type="term" value="F:transcription cis-regulatory region binding"/>
    <property type="evidence" value="ECO:0007669"/>
    <property type="project" value="TreeGrafter"/>
</dbReference>
<protein>
    <submittedName>
        <fullName evidence="6">LysR family transcriptional regulator</fullName>
    </submittedName>
</protein>
<evidence type="ECO:0000256" key="1">
    <source>
        <dbReference type="ARBA" id="ARBA00009437"/>
    </source>
</evidence>
<keyword evidence="2" id="KW-0805">Transcription regulation</keyword>
<dbReference type="InterPro" id="IPR036390">
    <property type="entry name" value="WH_DNA-bd_sf"/>
</dbReference>
<reference evidence="6" key="1">
    <citation type="submission" date="2018-10" db="EMBL/GenBank/DDBJ databases">
        <title>Iterative Subtractive Binning of Freshwater Chronoseries Metagenomes Recovers Nearly Complete Genomes from over Four Hundred Novel Species.</title>
        <authorList>
            <person name="Rodriguez-R L.M."/>
            <person name="Tsementzi D."/>
            <person name="Luo C."/>
            <person name="Konstantinidis K.T."/>
        </authorList>
    </citation>
    <scope>NUCLEOTIDE SEQUENCE</scope>
    <source>
        <strain evidence="6">WB7_6_001</strain>
        <strain evidence="7">WB8_2A_004</strain>
    </source>
</reference>
<comment type="caution">
    <text evidence="6">The sequence shown here is derived from an EMBL/GenBank/DDBJ whole genome shotgun (WGS) entry which is preliminary data.</text>
</comment>
<evidence type="ECO:0000259" key="5">
    <source>
        <dbReference type="PROSITE" id="PS50931"/>
    </source>
</evidence>
<evidence type="ECO:0000313" key="6">
    <source>
        <dbReference type="EMBL" id="NBN87991.1"/>
    </source>
</evidence>
<organism evidence="6 8">
    <name type="scientific">Candidatus Fonsibacter lacus</name>
    <dbReference type="NCBI Taxonomy" id="2576439"/>
    <lineage>
        <taxon>Bacteria</taxon>
        <taxon>Pseudomonadati</taxon>
        <taxon>Pseudomonadota</taxon>
        <taxon>Alphaproteobacteria</taxon>
        <taxon>Candidatus Pelagibacterales</taxon>
        <taxon>Candidatus Pelagibacterales incertae sedis</taxon>
        <taxon>Candidatus Fonsibacter</taxon>
    </lineage>
</organism>
<dbReference type="Pfam" id="PF00126">
    <property type="entry name" value="HTH_1"/>
    <property type="match status" value="1"/>
</dbReference>
<dbReference type="Gene3D" id="1.10.10.10">
    <property type="entry name" value="Winged helix-like DNA-binding domain superfamily/Winged helix DNA-binding domain"/>
    <property type="match status" value="1"/>
</dbReference>
<feature type="domain" description="HTH lysR-type" evidence="5">
    <location>
        <begin position="1"/>
        <end position="58"/>
    </location>
</feature>
<comment type="similarity">
    <text evidence="1">Belongs to the LysR transcriptional regulatory family.</text>
</comment>
<evidence type="ECO:0000256" key="3">
    <source>
        <dbReference type="ARBA" id="ARBA00023125"/>
    </source>
</evidence>
<dbReference type="SUPFAM" id="SSF46785">
    <property type="entry name" value="Winged helix' DNA-binding domain"/>
    <property type="match status" value="1"/>
</dbReference>
<dbReference type="AlphaFoldDB" id="A0A964XRW3"/>
<dbReference type="PROSITE" id="PS50931">
    <property type="entry name" value="HTH_LYSR"/>
    <property type="match status" value="1"/>
</dbReference>
<dbReference type="PANTHER" id="PTHR30126">
    <property type="entry name" value="HTH-TYPE TRANSCRIPTIONAL REGULATOR"/>
    <property type="match status" value="1"/>
</dbReference>
<keyword evidence="4" id="KW-0804">Transcription</keyword>
<sequence length="85" mass="9758">MNWEKLKVFKKVAKAGSFLTASKQDNKSQSTFSRAVMDLEKEINQKLFNRTSKGVIPTLHGNTLLNLVDDFSNKLNQFKNNIRKN</sequence>
<accession>A0A964XRW3</accession>
<proteinExistence type="inferred from homology"/>
<dbReference type="GO" id="GO:0003700">
    <property type="term" value="F:DNA-binding transcription factor activity"/>
    <property type="evidence" value="ECO:0007669"/>
    <property type="project" value="InterPro"/>
</dbReference>
<dbReference type="EMBL" id="RGET01000033">
    <property type="protein sequence ID" value="NBN87991.1"/>
    <property type="molecule type" value="Genomic_DNA"/>
</dbReference>
<dbReference type="Proteomes" id="UP000747791">
    <property type="component" value="Unassembled WGS sequence"/>
</dbReference>
<gene>
    <name evidence="6" type="ORF">EBV32_02730</name>
    <name evidence="7" type="ORF">EBX74_03755</name>
</gene>
<evidence type="ECO:0000313" key="8">
    <source>
        <dbReference type="Proteomes" id="UP000713222"/>
    </source>
</evidence>
<dbReference type="InterPro" id="IPR036388">
    <property type="entry name" value="WH-like_DNA-bd_sf"/>
</dbReference>
<dbReference type="Proteomes" id="UP000713222">
    <property type="component" value="Unassembled WGS sequence"/>
</dbReference>
<evidence type="ECO:0000313" key="7">
    <source>
        <dbReference type="EMBL" id="NCU53396.1"/>
    </source>
</evidence>
<evidence type="ECO:0000256" key="2">
    <source>
        <dbReference type="ARBA" id="ARBA00023015"/>
    </source>
</evidence>
<keyword evidence="3" id="KW-0238">DNA-binding</keyword>
<dbReference type="InterPro" id="IPR000847">
    <property type="entry name" value="LysR_HTH_N"/>
</dbReference>
<name>A0A964XRW3_9PROT</name>
<dbReference type="PANTHER" id="PTHR30126:SF40">
    <property type="entry name" value="HTH-TYPE TRANSCRIPTIONAL REGULATOR GLTR"/>
    <property type="match status" value="1"/>
</dbReference>
<evidence type="ECO:0000256" key="4">
    <source>
        <dbReference type="ARBA" id="ARBA00023163"/>
    </source>
</evidence>
<dbReference type="EMBL" id="RGOB01000123">
    <property type="protein sequence ID" value="NCU53396.1"/>
    <property type="molecule type" value="Genomic_DNA"/>
</dbReference>